<keyword evidence="6 11" id="KW-0798">TonB box</keyword>
<evidence type="ECO:0000256" key="8">
    <source>
        <dbReference type="ARBA" id="ARBA00023170"/>
    </source>
</evidence>
<feature type="chain" id="PRO_5013366737" evidence="13">
    <location>
        <begin position="21"/>
        <end position="768"/>
    </location>
</feature>
<dbReference type="GO" id="GO:0015344">
    <property type="term" value="F:siderophore uptake transmembrane transporter activity"/>
    <property type="evidence" value="ECO:0007669"/>
    <property type="project" value="TreeGrafter"/>
</dbReference>
<dbReference type="PANTHER" id="PTHR32552">
    <property type="entry name" value="FERRICHROME IRON RECEPTOR-RELATED"/>
    <property type="match status" value="1"/>
</dbReference>
<keyword evidence="4 10" id="KW-1134">Transmembrane beta strand</keyword>
<comment type="caution">
    <text evidence="16">The sequence shown here is derived from an EMBL/GenBank/DDBJ whole genome shotgun (WGS) entry which is preliminary data.</text>
</comment>
<dbReference type="PROSITE" id="PS52016">
    <property type="entry name" value="TONB_DEPENDENT_REC_3"/>
    <property type="match status" value="1"/>
</dbReference>
<feature type="domain" description="TonB-dependent receptor plug" evidence="15">
    <location>
        <begin position="85"/>
        <end position="190"/>
    </location>
</feature>
<evidence type="ECO:0000256" key="3">
    <source>
        <dbReference type="ARBA" id="ARBA00022448"/>
    </source>
</evidence>
<dbReference type="InterPro" id="IPR037066">
    <property type="entry name" value="Plug_dom_sf"/>
</dbReference>
<dbReference type="NCBIfam" id="TIGR01783">
    <property type="entry name" value="TonB-siderophor"/>
    <property type="match status" value="1"/>
</dbReference>
<dbReference type="CDD" id="cd01347">
    <property type="entry name" value="ligand_gated_channel"/>
    <property type="match status" value="1"/>
</dbReference>
<sequence>MRYKLSIALAVALSVNTLCAANSTDLNKTNDASTTQNSTSSNDQTFATDANLAEVQVVSDLSKTEGTGSYTADRMNTATGLGLSIKETPQSVSVISNQLIKDLNLKDVNSALQYAPGIAVRNDSGRLRINSRGFDVDNIQEDGIASSVSSSVQGPLGYSKEFTDLEFYDRVEVLRGAAGLTQSNGEPGGTVNLVRKRPTSEFAFNTSLNLGSWDNYRGTFDISNSLNESGSVRGRLIGVLSKNGTYKHYRNGWRGALGGIFEFDLTDKTLLTAGLIWQKTSEVYDIYGVPALDKDGNNLNLDRKSYFGANWNNSIYEKYNAFTEISHQFNDDYKAYAKLNYTKSDGIIKFGSMGGVNPYNPATPTHDIRLQKYDNGSKEVNLKLGVDGKYELFGQKHDIFVNGSLSKEKFVEHDIRMPSISLASLGLGIYNWNSSAIAEPNWGGTNSTLNKTFTNTIYQQALTAGTRYNFSDDWHMILGGRFARVKYDSFNENHKTGARSANTYITKSKFSPYAGLTWDFLKDHSWYVSYAEIFKPQSATDANKNVLEPVVGYNVETGVKSEFLGGALNTAVALFQIIQENRAITDPNNPNYSIAEGKVRSRGIDAEISGSITERWSVMAGYTFNKSEYLKSERKTSSNVDYNKGADAKKYIPRHMFKLYTSYEIPLVGTQKLSIGTGVRYQGKTSGIYMKDNMSSGSAISYYVPEQKGYALWDANINYLINDNFSVGLIVKNITDKKYFYNTHNRTAGINNFYGDPRSFTLSFNYKY</sequence>
<dbReference type="GO" id="GO:0015891">
    <property type="term" value="P:siderophore transport"/>
    <property type="evidence" value="ECO:0007669"/>
    <property type="project" value="InterPro"/>
</dbReference>
<evidence type="ECO:0000256" key="10">
    <source>
        <dbReference type="PROSITE-ProRule" id="PRU01360"/>
    </source>
</evidence>
<dbReference type="InterPro" id="IPR012910">
    <property type="entry name" value="Plug_dom"/>
</dbReference>
<evidence type="ECO:0000313" key="17">
    <source>
        <dbReference type="Proteomes" id="UP000192671"/>
    </source>
</evidence>
<keyword evidence="9 10" id="KW-0998">Cell outer membrane</keyword>
<dbReference type="EMBL" id="LVWL01000018">
    <property type="protein sequence ID" value="ORI08357.1"/>
    <property type="molecule type" value="Genomic_DNA"/>
</dbReference>
<evidence type="ECO:0000256" key="5">
    <source>
        <dbReference type="ARBA" id="ARBA00022692"/>
    </source>
</evidence>
<dbReference type="InterPro" id="IPR000531">
    <property type="entry name" value="Beta-barrel_TonB"/>
</dbReference>
<dbReference type="PANTHER" id="PTHR32552:SF74">
    <property type="entry name" value="HYDROXAMATE SIDEROPHORE RECEPTOR FHUE"/>
    <property type="match status" value="1"/>
</dbReference>
<comment type="subcellular location">
    <subcellularLocation>
        <location evidence="1 10">Cell outer membrane</location>
        <topology evidence="1 10">Multi-pass membrane protein</topology>
    </subcellularLocation>
</comment>
<evidence type="ECO:0000259" key="14">
    <source>
        <dbReference type="Pfam" id="PF00593"/>
    </source>
</evidence>
<comment type="similarity">
    <text evidence="2 10 11">Belongs to the TonB-dependent receptor family.</text>
</comment>
<evidence type="ECO:0000256" key="9">
    <source>
        <dbReference type="ARBA" id="ARBA00023237"/>
    </source>
</evidence>
<evidence type="ECO:0000256" key="12">
    <source>
        <dbReference type="SAM" id="MobiDB-lite"/>
    </source>
</evidence>
<evidence type="ECO:0000313" key="16">
    <source>
        <dbReference type="EMBL" id="ORI08357.1"/>
    </source>
</evidence>
<evidence type="ECO:0000256" key="1">
    <source>
        <dbReference type="ARBA" id="ARBA00004571"/>
    </source>
</evidence>
<organism evidence="16 17">
    <name type="scientific">Campylobacter concisus</name>
    <dbReference type="NCBI Taxonomy" id="199"/>
    <lineage>
        <taxon>Bacteria</taxon>
        <taxon>Pseudomonadati</taxon>
        <taxon>Campylobacterota</taxon>
        <taxon>Epsilonproteobacteria</taxon>
        <taxon>Campylobacterales</taxon>
        <taxon>Campylobacteraceae</taxon>
        <taxon>Campylobacter</taxon>
    </lineage>
</organism>
<evidence type="ECO:0000256" key="11">
    <source>
        <dbReference type="RuleBase" id="RU003357"/>
    </source>
</evidence>
<evidence type="ECO:0000259" key="15">
    <source>
        <dbReference type="Pfam" id="PF07715"/>
    </source>
</evidence>
<dbReference type="GO" id="GO:0038023">
    <property type="term" value="F:signaling receptor activity"/>
    <property type="evidence" value="ECO:0007669"/>
    <property type="project" value="InterPro"/>
</dbReference>
<keyword evidence="13" id="KW-0732">Signal</keyword>
<keyword evidence="5 10" id="KW-0812">Transmembrane</keyword>
<dbReference type="InterPro" id="IPR010105">
    <property type="entry name" value="TonB_sidphr_rcpt"/>
</dbReference>
<evidence type="ECO:0000256" key="6">
    <source>
        <dbReference type="ARBA" id="ARBA00023077"/>
    </source>
</evidence>
<evidence type="ECO:0000256" key="2">
    <source>
        <dbReference type="ARBA" id="ARBA00009810"/>
    </source>
</evidence>
<feature type="signal peptide" evidence="13">
    <location>
        <begin position="1"/>
        <end position="20"/>
    </location>
</feature>
<feature type="region of interest" description="Disordered" evidence="12">
    <location>
        <begin position="25"/>
        <end position="45"/>
    </location>
</feature>
<dbReference type="GO" id="GO:0009279">
    <property type="term" value="C:cell outer membrane"/>
    <property type="evidence" value="ECO:0007669"/>
    <property type="project" value="UniProtKB-SubCell"/>
</dbReference>
<dbReference type="Gene3D" id="2.40.170.20">
    <property type="entry name" value="TonB-dependent receptor, beta-barrel domain"/>
    <property type="match status" value="1"/>
</dbReference>
<reference evidence="16 17" key="1">
    <citation type="journal article" date="2017" name="Gene Rep">
        <title>The ribosomal RNA operon (rrn) of Campylobacter concisus supports molecular typing to genomospecies level.</title>
        <authorList>
            <person name="Huq M."/>
            <person name="Van T.T.H."/>
            <person name="Gurtler V."/>
            <person name="Elshagmani E."/>
            <person name="Allemailem K.S."/>
            <person name="Smooker P.M."/>
            <person name="Istivan T.S."/>
        </authorList>
    </citation>
    <scope>NUCLEOTIDE SEQUENCE [LARGE SCALE GENOMIC DNA]</scope>
    <source>
        <strain evidence="16 17">RCH 26</strain>
    </source>
</reference>
<dbReference type="SUPFAM" id="SSF56935">
    <property type="entry name" value="Porins"/>
    <property type="match status" value="1"/>
</dbReference>
<evidence type="ECO:0000256" key="4">
    <source>
        <dbReference type="ARBA" id="ARBA00022452"/>
    </source>
</evidence>
<evidence type="ECO:0000256" key="13">
    <source>
        <dbReference type="SAM" id="SignalP"/>
    </source>
</evidence>
<dbReference type="Pfam" id="PF07715">
    <property type="entry name" value="Plug"/>
    <property type="match status" value="1"/>
</dbReference>
<gene>
    <name evidence="16" type="ORF">A3835_02035</name>
</gene>
<dbReference type="AlphaFoldDB" id="A0A1X0U332"/>
<dbReference type="InterPro" id="IPR039426">
    <property type="entry name" value="TonB-dep_rcpt-like"/>
</dbReference>
<keyword evidence="7 10" id="KW-0472">Membrane</keyword>
<evidence type="ECO:0000256" key="7">
    <source>
        <dbReference type="ARBA" id="ARBA00023136"/>
    </source>
</evidence>
<name>A0A1X0U332_9BACT</name>
<feature type="compositionally biased region" description="Low complexity" evidence="12">
    <location>
        <begin position="29"/>
        <end position="45"/>
    </location>
</feature>
<keyword evidence="3 10" id="KW-0813">Transport</keyword>
<keyword evidence="8" id="KW-0675">Receptor</keyword>
<proteinExistence type="inferred from homology"/>
<dbReference type="Gene3D" id="2.170.130.10">
    <property type="entry name" value="TonB-dependent receptor, plug domain"/>
    <property type="match status" value="1"/>
</dbReference>
<dbReference type="InterPro" id="IPR036942">
    <property type="entry name" value="Beta-barrel_TonB_sf"/>
</dbReference>
<accession>A0A1X0U332</accession>
<feature type="domain" description="TonB-dependent receptor-like beta-barrel" evidence="14">
    <location>
        <begin position="296"/>
        <end position="734"/>
    </location>
</feature>
<dbReference type="Proteomes" id="UP000192671">
    <property type="component" value="Unassembled WGS sequence"/>
</dbReference>
<protein>
    <submittedName>
        <fullName evidence="16">Ligand-gated channel protein</fullName>
    </submittedName>
</protein>
<dbReference type="Pfam" id="PF00593">
    <property type="entry name" value="TonB_dep_Rec_b-barrel"/>
    <property type="match status" value="1"/>
</dbReference>